<evidence type="ECO:0000256" key="1">
    <source>
        <dbReference type="ARBA" id="ARBA00022553"/>
    </source>
</evidence>
<dbReference type="EMBL" id="VZUL01000002">
    <property type="protein sequence ID" value="KAB1089338.1"/>
    <property type="molecule type" value="Genomic_DNA"/>
</dbReference>
<organism evidence="6 7">
    <name type="scientific">Neorhizobium galegae</name>
    <name type="common">Rhizobium galegae</name>
    <dbReference type="NCBI Taxonomy" id="399"/>
    <lineage>
        <taxon>Bacteria</taxon>
        <taxon>Pseudomonadati</taxon>
        <taxon>Pseudomonadota</taxon>
        <taxon>Alphaproteobacteria</taxon>
        <taxon>Hyphomicrobiales</taxon>
        <taxon>Rhizobiaceae</taxon>
        <taxon>Rhizobium/Agrobacterium group</taxon>
        <taxon>Neorhizobium</taxon>
    </lineage>
</organism>
<accession>A0A6A1TXX9</accession>
<evidence type="ECO:0000256" key="5">
    <source>
        <dbReference type="ARBA" id="ARBA00022801"/>
    </source>
</evidence>
<dbReference type="Proteomes" id="UP000386575">
    <property type="component" value="Unassembled WGS sequence"/>
</dbReference>
<evidence type="ECO:0000256" key="3">
    <source>
        <dbReference type="ARBA" id="ARBA00022722"/>
    </source>
</evidence>
<dbReference type="GO" id="GO:0004540">
    <property type="term" value="F:RNA nuclease activity"/>
    <property type="evidence" value="ECO:0007669"/>
    <property type="project" value="InterPro"/>
</dbReference>
<dbReference type="Pfam" id="PF01934">
    <property type="entry name" value="HepT-like"/>
    <property type="match status" value="1"/>
</dbReference>
<evidence type="ECO:0000313" key="6">
    <source>
        <dbReference type="EMBL" id="KAB1089338.1"/>
    </source>
</evidence>
<keyword evidence="5" id="KW-0378">Hydrolase</keyword>
<reference evidence="6 7" key="1">
    <citation type="submission" date="2019-09" db="EMBL/GenBank/DDBJ databases">
        <title>Genome sequencing of Ng87 strain.</title>
        <authorList>
            <person name="Karasev E.S."/>
            <person name="Andronov E."/>
        </authorList>
    </citation>
    <scope>NUCLEOTIDE SEQUENCE [LARGE SCALE GENOMIC DNA]</scope>
    <source>
        <strain evidence="6 7">Ng87</strain>
    </source>
</reference>
<dbReference type="PANTHER" id="PTHR34139:SF1">
    <property type="entry name" value="RNASE MJ1380-RELATED"/>
    <property type="match status" value="1"/>
</dbReference>
<keyword evidence="2" id="KW-1277">Toxin-antitoxin system</keyword>
<dbReference type="InterPro" id="IPR051813">
    <property type="entry name" value="HepT_RNase_toxin"/>
</dbReference>
<keyword evidence="1" id="KW-0597">Phosphoprotein</keyword>
<dbReference type="GO" id="GO:0110001">
    <property type="term" value="C:toxin-antitoxin complex"/>
    <property type="evidence" value="ECO:0007669"/>
    <property type="project" value="InterPro"/>
</dbReference>
<comment type="caution">
    <text evidence="6">The sequence shown here is derived from an EMBL/GenBank/DDBJ whole genome shotgun (WGS) entry which is preliminary data.</text>
</comment>
<keyword evidence="4" id="KW-0547">Nucleotide-binding</keyword>
<evidence type="ECO:0000256" key="4">
    <source>
        <dbReference type="ARBA" id="ARBA00022741"/>
    </source>
</evidence>
<dbReference type="InterPro" id="IPR008201">
    <property type="entry name" value="HepT-like"/>
</dbReference>
<dbReference type="GO" id="GO:0000166">
    <property type="term" value="F:nucleotide binding"/>
    <property type="evidence" value="ECO:0007669"/>
    <property type="project" value="UniProtKB-KW"/>
</dbReference>
<proteinExistence type="predicted"/>
<protein>
    <submittedName>
        <fullName evidence="6">DUF86 domain-containing protein</fullName>
    </submittedName>
</protein>
<gene>
    <name evidence="6" type="ORF">F4V91_03065</name>
</gene>
<sequence length="111" mass="12671">MHDIVENSAAILEYTQGMDFRAYVGNRLVRDAVERCFERVSEASVRLSSLAVELFPAHDWLAIRNLGNILSDDHNDVLDSIIWTTIVERLPPLLIELETFLAQYPAEQETL</sequence>
<dbReference type="GO" id="GO:0016787">
    <property type="term" value="F:hydrolase activity"/>
    <property type="evidence" value="ECO:0007669"/>
    <property type="project" value="UniProtKB-KW"/>
</dbReference>
<evidence type="ECO:0000313" key="7">
    <source>
        <dbReference type="Proteomes" id="UP000386575"/>
    </source>
</evidence>
<evidence type="ECO:0000256" key="2">
    <source>
        <dbReference type="ARBA" id="ARBA00022649"/>
    </source>
</evidence>
<dbReference type="AlphaFoldDB" id="A0A6A1TXX9"/>
<dbReference type="PANTHER" id="PTHR34139">
    <property type="entry name" value="UPF0331 PROTEIN MJ0127"/>
    <property type="match status" value="1"/>
</dbReference>
<keyword evidence="3" id="KW-0540">Nuclease</keyword>
<name>A0A6A1TXX9_NEOGA</name>